<proteinExistence type="predicted"/>
<organism evidence="1 2">
    <name type="scientific">Dryococelus australis</name>
    <dbReference type="NCBI Taxonomy" id="614101"/>
    <lineage>
        <taxon>Eukaryota</taxon>
        <taxon>Metazoa</taxon>
        <taxon>Ecdysozoa</taxon>
        <taxon>Arthropoda</taxon>
        <taxon>Hexapoda</taxon>
        <taxon>Insecta</taxon>
        <taxon>Pterygota</taxon>
        <taxon>Neoptera</taxon>
        <taxon>Polyneoptera</taxon>
        <taxon>Phasmatodea</taxon>
        <taxon>Verophasmatodea</taxon>
        <taxon>Anareolatae</taxon>
        <taxon>Phasmatidae</taxon>
        <taxon>Eurycanthinae</taxon>
        <taxon>Dryococelus</taxon>
    </lineage>
</organism>
<name>A0ABQ9IEK3_9NEOP</name>
<reference evidence="1 2" key="1">
    <citation type="submission" date="2023-02" db="EMBL/GenBank/DDBJ databases">
        <title>LHISI_Scaffold_Assembly.</title>
        <authorList>
            <person name="Stuart O.P."/>
            <person name="Cleave R."/>
            <person name="Magrath M.J.L."/>
            <person name="Mikheyev A.S."/>
        </authorList>
    </citation>
    <scope>NUCLEOTIDE SEQUENCE [LARGE SCALE GENOMIC DNA]</scope>
    <source>
        <strain evidence="1">Daus_M_001</strain>
        <tissue evidence="1">Leg muscle</tissue>
    </source>
</reference>
<accession>A0ABQ9IEK3</accession>
<evidence type="ECO:0000313" key="2">
    <source>
        <dbReference type="Proteomes" id="UP001159363"/>
    </source>
</evidence>
<keyword evidence="2" id="KW-1185">Reference proteome</keyword>
<protein>
    <submittedName>
        <fullName evidence="1">Uncharacterized protein</fullName>
    </submittedName>
</protein>
<comment type="caution">
    <text evidence="1">The sequence shown here is derived from an EMBL/GenBank/DDBJ whole genome shotgun (WGS) entry which is preliminary data.</text>
</comment>
<dbReference type="EMBL" id="JARBHB010000001">
    <property type="protein sequence ID" value="KAJ8895051.1"/>
    <property type="molecule type" value="Genomic_DNA"/>
</dbReference>
<sequence length="105" mass="11946">MASQVLEYLNIDPIDGNFVICTLYSTPISCSGKIHTTSNLIKHLLHQIPLLASTCLLVLLFRNALTVQSTFFGFIDSKWQFTPNDSQQRHYRKNSQDDLFAQQAI</sequence>
<evidence type="ECO:0000313" key="1">
    <source>
        <dbReference type="EMBL" id="KAJ8895051.1"/>
    </source>
</evidence>
<dbReference type="Proteomes" id="UP001159363">
    <property type="component" value="Chromosome 1"/>
</dbReference>
<gene>
    <name evidence="1" type="ORF">PR048_000376</name>
</gene>